<protein>
    <recommendedName>
        <fullName evidence="2">TRAP transporter solute receptor, TAXI family</fullName>
    </recommendedName>
</protein>
<sequence length="318" mass="34117">MKKTMLGAIFLGTTLFMANGANAQSLGIGAGTQGSQNYAVNAGMAKFLSDEAGIDVRVQAYGGTGQSMPMIDTGRLDLQLIPSPDISAAVQGQEPFEGRPLENLRVVASLSSSAYGFMVREDSDYYKVSDIEGTSITYGYTAQPTLKFQVDGILAAGGLSIDDMEAHMVPSVPNGVDDFITGNVDVAFFALQGGKTREADASLGIRWLAVNDTPEAEAAMQEFVPTSYIQTVEPGSDSVGVDEPTPMMGYDYVLTAGTHVPEETVYEIVKLLHDNPEKVRGILRTFAEFDPERMAPEFNGLSYHPGAISFYNEVGMME</sequence>
<dbReference type="EMBL" id="LAZR01000023">
    <property type="protein sequence ID" value="KKO04256.1"/>
    <property type="molecule type" value="Genomic_DNA"/>
</dbReference>
<comment type="caution">
    <text evidence="1">The sequence shown here is derived from an EMBL/GenBank/DDBJ whole genome shotgun (WGS) entry which is preliminary data.</text>
</comment>
<dbReference type="Pfam" id="PF16868">
    <property type="entry name" value="NMT1_3"/>
    <property type="match status" value="1"/>
</dbReference>
<accession>A0A0F9VGI7</accession>
<dbReference type="Gene3D" id="3.40.190.10">
    <property type="entry name" value="Periplasmic binding protein-like II"/>
    <property type="match status" value="2"/>
</dbReference>
<proteinExistence type="predicted"/>
<dbReference type="SUPFAM" id="SSF53850">
    <property type="entry name" value="Periplasmic binding protein-like II"/>
    <property type="match status" value="1"/>
</dbReference>
<organism evidence="1">
    <name type="scientific">marine sediment metagenome</name>
    <dbReference type="NCBI Taxonomy" id="412755"/>
    <lineage>
        <taxon>unclassified sequences</taxon>
        <taxon>metagenomes</taxon>
        <taxon>ecological metagenomes</taxon>
    </lineage>
</organism>
<evidence type="ECO:0008006" key="2">
    <source>
        <dbReference type="Google" id="ProtNLM"/>
    </source>
</evidence>
<dbReference type="PANTHER" id="PTHR42941">
    <property type="entry name" value="SLL1037 PROTEIN"/>
    <property type="match status" value="1"/>
</dbReference>
<gene>
    <name evidence="1" type="ORF">LCGC14_0086140</name>
</gene>
<dbReference type="PANTHER" id="PTHR42941:SF1">
    <property type="entry name" value="SLL1037 PROTEIN"/>
    <property type="match status" value="1"/>
</dbReference>
<dbReference type="AlphaFoldDB" id="A0A0F9VGI7"/>
<dbReference type="NCBIfam" id="TIGR02122">
    <property type="entry name" value="TRAP_TAXI"/>
    <property type="match status" value="1"/>
</dbReference>
<reference evidence="1" key="1">
    <citation type="journal article" date="2015" name="Nature">
        <title>Complex archaea that bridge the gap between prokaryotes and eukaryotes.</title>
        <authorList>
            <person name="Spang A."/>
            <person name="Saw J.H."/>
            <person name="Jorgensen S.L."/>
            <person name="Zaremba-Niedzwiedzka K."/>
            <person name="Martijn J."/>
            <person name="Lind A.E."/>
            <person name="van Eijk R."/>
            <person name="Schleper C."/>
            <person name="Guy L."/>
            <person name="Ettema T.J."/>
        </authorList>
    </citation>
    <scope>NUCLEOTIDE SEQUENCE</scope>
</reference>
<dbReference type="InterPro" id="IPR011852">
    <property type="entry name" value="TRAP_TAXI"/>
</dbReference>
<evidence type="ECO:0000313" key="1">
    <source>
        <dbReference type="EMBL" id="KKO04256.1"/>
    </source>
</evidence>
<name>A0A0F9VGI7_9ZZZZ</name>